<dbReference type="Proteomes" id="UP000838756">
    <property type="component" value="Unassembled WGS sequence"/>
</dbReference>
<dbReference type="EMBL" id="CAKXAJ010025267">
    <property type="protein sequence ID" value="CAH2237397.1"/>
    <property type="molecule type" value="Genomic_DNA"/>
</dbReference>
<reference evidence="2" key="1">
    <citation type="submission" date="2022-03" db="EMBL/GenBank/DDBJ databases">
        <authorList>
            <person name="Lindestad O."/>
        </authorList>
    </citation>
    <scope>NUCLEOTIDE SEQUENCE</scope>
</reference>
<evidence type="ECO:0000313" key="2">
    <source>
        <dbReference type="EMBL" id="CAH2237397.1"/>
    </source>
</evidence>
<proteinExistence type="predicted"/>
<organism evidence="2 3">
    <name type="scientific">Pararge aegeria aegeria</name>
    <dbReference type="NCBI Taxonomy" id="348720"/>
    <lineage>
        <taxon>Eukaryota</taxon>
        <taxon>Metazoa</taxon>
        <taxon>Ecdysozoa</taxon>
        <taxon>Arthropoda</taxon>
        <taxon>Hexapoda</taxon>
        <taxon>Insecta</taxon>
        <taxon>Pterygota</taxon>
        <taxon>Neoptera</taxon>
        <taxon>Endopterygota</taxon>
        <taxon>Lepidoptera</taxon>
        <taxon>Glossata</taxon>
        <taxon>Ditrysia</taxon>
        <taxon>Papilionoidea</taxon>
        <taxon>Nymphalidae</taxon>
        <taxon>Satyrinae</taxon>
        <taxon>Satyrini</taxon>
        <taxon>Parargina</taxon>
        <taxon>Pararge</taxon>
    </lineage>
</organism>
<gene>
    <name evidence="2" type="primary">jg11253</name>
    <name evidence="2" type="ORF">PAEG_LOCUS14686</name>
</gene>
<evidence type="ECO:0000256" key="1">
    <source>
        <dbReference type="SAM" id="MobiDB-lite"/>
    </source>
</evidence>
<comment type="caution">
    <text evidence="2">The sequence shown here is derived from an EMBL/GenBank/DDBJ whole genome shotgun (WGS) entry which is preliminary data.</text>
</comment>
<dbReference type="AlphaFoldDB" id="A0A8S4RKR5"/>
<name>A0A8S4RKR5_9NEOP</name>
<feature type="region of interest" description="Disordered" evidence="1">
    <location>
        <begin position="59"/>
        <end position="80"/>
    </location>
</feature>
<evidence type="ECO:0000313" key="3">
    <source>
        <dbReference type="Proteomes" id="UP000838756"/>
    </source>
</evidence>
<keyword evidence="3" id="KW-1185">Reference proteome</keyword>
<sequence length="80" mass="8633">MLAHSDRMTLEIGTLVFAGEDAVQRLIHNAGLLVVEWGTASKSLNPRARRSEEIVGLRAPHVGPNLGSGNDWSERVTVGD</sequence>
<accession>A0A8S4RKR5</accession>
<protein>
    <submittedName>
        <fullName evidence="2">Jg11253 protein</fullName>
    </submittedName>
</protein>